<evidence type="ECO:0000256" key="8">
    <source>
        <dbReference type="SAM" id="Phobius"/>
    </source>
</evidence>
<keyword evidence="3" id="KW-0813">Transport</keyword>
<dbReference type="AlphaFoldDB" id="A0A7S2JJE2"/>
<evidence type="ECO:0000256" key="6">
    <source>
        <dbReference type="ARBA" id="ARBA00023054"/>
    </source>
</evidence>
<evidence type="ECO:0000256" key="3">
    <source>
        <dbReference type="ARBA" id="ARBA00022448"/>
    </source>
</evidence>
<evidence type="ECO:0000256" key="7">
    <source>
        <dbReference type="ARBA" id="ARBA00023136"/>
    </source>
</evidence>
<dbReference type="GO" id="GO:0005484">
    <property type="term" value="F:SNAP receptor activity"/>
    <property type="evidence" value="ECO:0007669"/>
    <property type="project" value="InterPro"/>
</dbReference>
<keyword evidence="6" id="KW-0175">Coiled coil</keyword>
<dbReference type="GO" id="GO:0000149">
    <property type="term" value="F:SNARE binding"/>
    <property type="evidence" value="ECO:0007669"/>
    <property type="project" value="TreeGrafter"/>
</dbReference>
<dbReference type="InterPro" id="IPR045242">
    <property type="entry name" value="Syntaxin"/>
</dbReference>
<dbReference type="PANTHER" id="PTHR19957">
    <property type="entry name" value="SYNTAXIN"/>
    <property type="match status" value="1"/>
</dbReference>
<evidence type="ECO:0000256" key="4">
    <source>
        <dbReference type="ARBA" id="ARBA00022692"/>
    </source>
</evidence>
<organism evidence="10">
    <name type="scientific">Cyanoptyche gloeocystis</name>
    <dbReference type="NCBI Taxonomy" id="77922"/>
    <lineage>
        <taxon>Eukaryota</taxon>
        <taxon>Glaucocystophyceae</taxon>
        <taxon>Glaucocystophyceae incertae sedis</taxon>
        <taxon>Cyanoptyche</taxon>
    </lineage>
</organism>
<dbReference type="InterPro" id="IPR000727">
    <property type="entry name" value="T_SNARE_dom"/>
</dbReference>
<dbReference type="PROSITE" id="PS00914">
    <property type="entry name" value="SYNTAXIN"/>
    <property type="match status" value="1"/>
</dbReference>
<dbReference type="SUPFAM" id="SSF47661">
    <property type="entry name" value="t-snare proteins"/>
    <property type="match status" value="1"/>
</dbReference>
<dbReference type="CDD" id="cd15844">
    <property type="entry name" value="SNARE_syntaxin5"/>
    <property type="match status" value="1"/>
</dbReference>
<dbReference type="InterPro" id="IPR021538">
    <property type="entry name" value="Syntaxin-5_N"/>
</dbReference>
<dbReference type="Gene3D" id="1.20.58.70">
    <property type="match status" value="1"/>
</dbReference>
<dbReference type="GO" id="GO:0006888">
    <property type="term" value="P:endoplasmic reticulum to Golgi vesicle-mediated transport"/>
    <property type="evidence" value="ECO:0007669"/>
    <property type="project" value="TreeGrafter"/>
</dbReference>
<evidence type="ECO:0000256" key="5">
    <source>
        <dbReference type="ARBA" id="ARBA00022989"/>
    </source>
</evidence>
<proteinExistence type="inferred from homology"/>
<dbReference type="EMBL" id="HBGX01000050">
    <property type="protein sequence ID" value="CAD9549579.1"/>
    <property type="molecule type" value="Transcribed_RNA"/>
</dbReference>
<evidence type="ECO:0000313" key="10">
    <source>
        <dbReference type="EMBL" id="CAD9549579.1"/>
    </source>
</evidence>
<keyword evidence="4 8" id="KW-0812">Transmembrane</keyword>
<keyword evidence="5 8" id="KW-1133">Transmembrane helix</keyword>
<dbReference type="InterPro" id="IPR010989">
    <property type="entry name" value="SNARE"/>
</dbReference>
<comment type="subcellular location">
    <subcellularLocation>
        <location evidence="1">Membrane</location>
        <topology evidence="1">Single-pass type IV membrane protein</topology>
    </subcellularLocation>
</comment>
<dbReference type="GO" id="GO:0006886">
    <property type="term" value="P:intracellular protein transport"/>
    <property type="evidence" value="ECO:0007669"/>
    <property type="project" value="InterPro"/>
</dbReference>
<reference evidence="10" key="1">
    <citation type="submission" date="2021-01" db="EMBL/GenBank/DDBJ databases">
        <authorList>
            <person name="Corre E."/>
            <person name="Pelletier E."/>
            <person name="Niang G."/>
            <person name="Scheremetjew M."/>
            <person name="Finn R."/>
            <person name="Kale V."/>
            <person name="Holt S."/>
            <person name="Cochrane G."/>
            <person name="Meng A."/>
            <person name="Brown T."/>
            <person name="Cohen L."/>
        </authorList>
    </citation>
    <scope>NUCLEOTIDE SEQUENCE</scope>
    <source>
        <strain evidence="10">SAG4.97</strain>
    </source>
</reference>
<dbReference type="GO" id="GO:0006906">
    <property type="term" value="P:vesicle fusion"/>
    <property type="evidence" value="ECO:0007669"/>
    <property type="project" value="TreeGrafter"/>
</dbReference>
<dbReference type="Pfam" id="PF11416">
    <property type="entry name" value="Syntaxin-5_N"/>
    <property type="match status" value="1"/>
</dbReference>
<dbReference type="Pfam" id="PF05739">
    <property type="entry name" value="SNARE"/>
    <property type="match status" value="1"/>
</dbReference>
<gene>
    <name evidence="10" type="ORF">CGLO1086_LOCUS32</name>
</gene>
<evidence type="ECO:0000256" key="1">
    <source>
        <dbReference type="ARBA" id="ARBA00004211"/>
    </source>
</evidence>
<dbReference type="PROSITE" id="PS50192">
    <property type="entry name" value="T_SNARE"/>
    <property type="match status" value="1"/>
</dbReference>
<dbReference type="SMART" id="SM00397">
    <property type="entry name" value="t_SNARE"/>
    <property type="match status" value="1"/>
</dbReference>
<dbReference type="GO" id="GO:0031201">
    <property type="term" value="C:SNARE complex"/>
    <property type="evidence" value="ECO:0007669"/>
    <property type="project" value="TreeGrafter"/>
</dbReference>
<protein>
    <recommendedName>
        <fullName evidence="9">t-SNARE coiled-coil homology domain-containing protein</fullName>
    </recommendedName>
</protein>
<feature type="domain" description="T-SNARE coiled-coil homology" evidence="9">
    <location>
        <begin position="210"/>
        <end position="272"/>
    </location>
</feature>
<dbReference type="GO" id="GO:0048278">
    <property type="term" value="P:vesicle docking"/>
    <property type="evidence" value="ECO:0007669"/>
    <property type="project" value="TreeGrafter"/>
</dbReference>
<evidence type="ECO:0000256" key="2">
    <source>
        <dbReference type="ARBA" id="ARBA00009063"/>
    </source>
</evidence>
<name>A0A7S2JJE2_9EUKA</name>
<keyword evidence="7 8" id="KW-0472">Membrane</keyword>
<accession>A0A7S2JJE2</accession>
<comment type="similarity">
    <text evidence="2">Belongs to the syntaxin family.</text>
</comment>
<dbReference type="GO" id="GO:0000139">
    <property type="term" value="C:Golgi membrane"/>
    <property type="evidence" value="ECO:0007669"/>
    <property type="project" value="TreeGrafter"/>
</dbReference>
<evidence type="ECO:0000259" key="9">
    <source>
        <dbReference type="PROSITE" id="PS50192"/>
    </source>
</evidence>
<dbReference type="InterPro" id="IPR006012">
    <property type="entry name" value="Syntaxin/epimorphin_CS"/>
</dbReference>
<feature type="transmembrane region" description="Helical" evidence="8">
    <location>
        <begin position="281"/>
        <end position="301"/>
    </location>
</feature>
<sequence length="302" mass="33964">MSCKDRTSEFAAIAESLSSRLPPGSRNRAPVRKQTSQFSDIAAQINRDIQVATSKLQRLTKLAQKKSIFDDPAAEIQELTYNIKQDITNLNNQIGRLQHHIQERRDVLGSKQGEQHSQTVVDSLKSTLNATTKEFKDVVQMRTENLKQQQIRKQQFTFSNGTAGIPPSETLGKQKIVPVGSSAPLMDSQSNRSDFVLDMAHAAQSQMYQNNYQASRATAVESVESTIVELSSIFTQLATMVSEQAELVERIDSNVEEMAYNVEQGQNQLLKYLNTVSSNRWLIIKVFFVLLVFLVFFVVFIA</sequence>
<dbReference type="PANTHER" id="PTHR19957:SF3">
    <property type="entry name" value="SYNTAXIN-5"/>
    <property type="match status" value="1"/>
</dbReference>